<dbReference type="PROSITE" id="PS50089">
    <property type="entry name" value="ZF_RING_2"/>
    <property type="match status" value="1"/>
</dbReference>
<keyword evidence="5 16" id="KW-0812">Transmembrane</keyword>
<keyword evidence="8 14" id="KW-0863">Zinc-finger</keyword>
<feature type="compositionally biased region" description="Basic residues" evidence="15">
    <location>
        <begin position="100"/>
        <end position="116"/>
    </location>
</feature>
<evidence type="ECO:0000256" key="15">
    <source>
        <dbReference type="SAM" id="MobiDB-lite"/>
    </source>
</evidence>
<evidence type="ECO:0000256" key="16">
    <source>
        <dbReference type="SAM" id="Phobius"/>
    </source>
</evidence>
<dbReference type="InterPro" id="IPR044066">
    <property type="entry name" value="TRIAD_supradom"/>
</dbReference>
<dbReference type="CDD" id="cd16625">
    <property type="entry name" value="RING-HC_RBR_HEL2-like"/>
    <property type="match status" value="1"/>
</dbReference>
<keyword evidence="11 16" id="KW-1133">Transmembrane helix</keyword>
<dbReference type="PANTHER" id="PTHR11685">
    <property type="entry name" value="RBR FAMILY RING FINGER AND IBR DOMAIN-CONTAINING"/>
    <property type="match status" value="1"/>
</dbReference>
<evidence type="ECO:0000256" key="9">
    <source>
        <dbReference type="ARBA" id="ARBA00022786"/>
    </source>
</evidence>
<dbReference type="SUPFAM" id="SSF57850">
    <property type="entry name" value="RING/U-box"/>
    <property type="match status" value="3"/>
</dbReference>
<evidence type="ECO:0000256" key="12">
    <source>
        <dbReference type="ARBA" id="ARBA00023136"/>
    </source>
</evidence>
<dbReference type="FunFam" id="1.20.120.1750:FF:000007">
    <property type="entry name" value="RBR-type E3 ubiquitin transferase"/>
    <property type="match status" value="1"/>
</dbReference>
<comment type="catalytic activity">
    <reaction evidence="1">
        <text>[E2 ubiquitin-conjugating enzyme]-S-ubiquitinyl-L-cysteine + [acceptor protein]-L-lysine = [E2 ubiquitin-conjugating enzyme]-L-cysteine + [acceptor protein]-N(6)-ubiquitinyl-L-lysine.</text>
        <dbReference type="EC" id="2.3.2.31"/>
    </reaction>
</comment>
<evidence type="ECO:0000256" key="6">
    <source>
        <dbReference type="ARBA" id="ARBA00022723"/>
    </source>
</evidence>
<evidence type="ECO:0000256" key="4">
    <source>
        <dbReference type="ARBA" id="ARBA00022679"/>
    </source>
</evidence>
<dbReference type="InterPro" id="IPR002867">
    <property type="entry name" value="IBR_dom"/>
</dbReference>
<evidence type="ECO:0000313" key="19">
    <source>
        <dbReference type="EMBL" id="CAI2174009.1"/>
    </source>
</evidence>
<dbReference type="GO" id="GO:0061630">
    <property type="term" value="F:ubiquitin protein ligase activity"/>
    <property type="evidence" value="ECO:0007669"/>
    <property type="project" value="UniProtKB-EC"/>
</dbReference>
<dbReference type="CDD" id="cd20356">
    <property type="entry name" value="Rcat_RBR_HHARI-like"/>
    <property type="match status" value="1"/>
</dbReference>
<dbReference type="OrthoDB" id="10009520at2759"/>
<feature type="region of interest" description="Disordered" evidence="15">
    <location>
        <begin position="190"/>
        <end position="232"/>
    </location>
</feature>
<comment type="caution">
    <text evidence="19">The sequence shown here is derived from an EMBL/GenBank/DDBJ whole genome shotgun (WGS) entry which is preliminary data.</text>
</comment>
<feature type="transmembrane region" description="Helical" evidence="16">
    <location>
        <begin position="278"/>
        <end position="296"/>
    </location>
</feature>
<feature type="region of interest" description="Disordered" evidence="15">
    <location>
        <begin position="132"/>
        <end position="173"/>
    </location>
</feature>
<dbReference type="InterPro" id="IPR031127">
    <property type="entry name" value="E3_UB_ligase_RBR"/>
</dbReference>
<dbReference type="EMBL" id="CAMKVN010001147">
    <property type="protein sequence ID" value="CAI2174009.1"/>
    <property type="molecule type" value="Genomic_DNA"/>
</dbReference>
<dbReference type="EC" id="2.3.2.31" evidence="3"/>
<dbReference type="GO" id="GO:0016567">
    <property type="term" value="P:protein ubiquitination"/>
    <property type="evidence" value="ECO:0007669"/>
    <property type="project" value="InterPro"/>
</dbReference>
<protein>
    <recommendedName>
        <fullName evidence="3">RBR-type E3 ubiquitin transferase</fullName>
        <ecNumber evidence="3">2.3.2.31</ecNumber>
    </recommendedName>
</protein>
<keyword evidence="13" id="KW-0539">Nucleus</keyword>
<dbReference type="Gene3D" id="3.30.40.10">
    <property type="entry name" value="Zinc/RING finger domain, C3HC4 (zinc finger)"/>
    <property type="match status" value="1"/>
</dbReference>
<organism evidence="19 20">
    <name type="scientific">Funneliformis geosporum</name>
    <dbReference type="NCBI Taxonomy" id="1117311"/>
    <lineage>
        <taxon>Eukaryota</taxon>
        <taxon>Fungi</taxon>
        <taxon>Fungi incertae sedis</taxon>
        <taxon>Mucoromycota</taxon>
        <taxon>Glomeromycotina</taxon>
        <taxon>Glomeromycetes</taxon>
        <taxon>Glomerales</taxon>
        <taxon>Glomeraceae</taxon>
        <taxon>Funneliformis</taxon>
    </lineage>
</organism>
<keyword evidence="4" id="KW-0808">Transferase</keyword>
<proteinExistence type="predicted"/>
<feature type="compositionally biased region" description="Pro residues" evidence="15">
    <location>
        <begin position="164"/>
        <end position="173"/>
    </location>
</feature>
<evidence type="ECO:0000256" key="1">
    <source>
        <dbReference type="ARBA" id="ARBA00001798"/>
    </source>
</evidence>
<dbReference type="InterPro" id="IPR018996">
    <property type="entry name" value="Man1/Src1-like_C"/>
</dbReference>
<dbReference type="CDD" id="cd12935">
    <property type="entry name" value="LEM_like"/>
    <property type="match status" value="1"/>
</dbReference>
<sequence length="1085" mass="127022">MSNQDYFAENFDPSKVTVKRLKEILSANDIPYKDSSRKAEFIQKFQDHVLPIVELQRRTEAQQQERITDKESRARRTDKEQRHVEEKIAPSVSTTQIKTPHQKKQKSGRASSKKRKEVIEQHVQDEIAVETQQTTTLESAGQSQLKQNHSEKVSPPRTLRAPTSPTPFYPMMPPYSRTPAYPFLEPEELEEVKRKEQELHQSTELDEVSLYPPTQGDAQYPSREGTENRSTTTGNDIIERREAIAYCHKPRAFKRPIDRRPPPEFIKRKTRFPLSLRSIIKILFIIGASYYLYIIFRTNEYCDSAITSHQDVQNDSPTSESINDQTCTPCPNGSICSNGVITECERGFKLEKSYIRFNKPYCVIDKDQMANAKKYTKEFKEMIAHETGRFECEYDKDNLIYKDLKLRLKEKMPPHDFDKYSEDVFKNIEHDDDIYFIEKDHNGTTKASIYSKKPTYGFYCQLSNSIVNLFKNVFDNPFYSLIILSTSSAILFIFLSVRRWIWERRQVNVAFNLALMRLSERKQIIGLEFREEAFAHVTDPMERQKLFQMLDAKVRAYPYVRAGNTRYSGFEAGYWEWKVKTSSQKHKKRKIEPMSDMSEDDIIYLDSDLNFTDVVAEKDRKKSYEVDFTVHSVEGIVKNQDDEVNHVSNILGIQKQHAATLLRHFRWNKERLIERYMDDSGEVLHKAGVITDNTRTPKFIKIPGFMCDICCDDDEDLFTLALSCGHRFCRNCYEHYLTQKIKEEGESRRILCMANNCNVIVDEKTVDLAVNKDIHERYRTLLNRTYVDDNEYLRWCPAPSCEYAIECHVLHTSLITIVPTVECACSHRFCFGCGLADHQPSICVLVKKWVKKCEDDSETANWISAHTKECGKCHSTIEKNGGCNHMTCRKCKYEFCWVCMGPWSEHGTSWYNCNRYDEKTSIDARDQQAKSRASLERYLHYYNRFANHEQSAKLDRELYNKTEKKMEEMQQTSDLSWIEVQFLKKAVDILVQCRMTLKWTYAFAFYLARNNQTEIFEDNQRDLEMAVEQLSELLEKPIEADKIAELKQQVLDKTVYVGSRREVLLEDTARGLLESRWEFQVDIKS</sequence>
<evidence type="ECO:0000256" key="10">
    <source>
        <dbReference type="ARBA" id="ARBA00022833"/>
    </source>
</evidence>
<dbReference type="GO" id="GO:0031965">
    <property type="term" value="C:nuclear membrane"/>
    <property type="evidence" value="ECO:0007669"/>
    <property type="project" value="UniProtKB-SubCell"/>
</dbReference>
<evidence type="ECO:0000256" key="5">
    <source>
        <dbReference type="ARBA" id="ARBA00022692"/>
    </source>
</evidence>
<evidence type="ECO:0000256" key="3">
    <source>
        <dbReference type="ARBA" id="ARBA00012251"/>
    </source>
</evidence>
<feature type="transmembrane region" description="Helical" evidence="16">
    <location>
        <begin position="478"/>
        <end position="497"/>
    </location>
</feature>
<evidence type="ECO:0000259" key="17">
    <source>
        <dbReference type="PROSITE" id="PS50089"/>
    </source>
</evidence>
<gene>
    <name evidence="19" type="ORF">FWILDA_LOCUS6374</name>
</gene>
<dbReference type="FunFam" id="3.30.40.10:FF:000019">
    <property type="entry name" value="RBR-type E3 ubiquitin transferase"/>
    <property type="match status" value="1"/>
</dbReference>
<accession>A0A9W4SLP0</accession>
<dbReference type="Proteomes" id="UP001153678">
    <property type="component" value="Unassembled WGS sequence"/>
</dbReference>
<feature type="domain" description="RING-type" evidence="17">
    <location>
        <begin position="707"/>
        <end position="752"/>
    </location>
</feature>
<evidence type="ECO:0000256" key="7">
    <source>
        <dbReference type="ARBA" id="ARBA00022737"/>
    </source>
</evidence>
<feature type="domain" description="RING-type" evidence="18">
    <location>
        <begin position="703"/>
        <end position="917"/>
    </location>
</feature>
<dbReference type="Gene3D" id="1.20.120.1750">
    <property type="match status" value="1"/>
</dbReference>
<keyword evidence="6" id="KW-0479">Metal-binding</keyword>
<dbReference type="InterPro" id="IPR001841">
    <property type="entry name" value="Znf_RING"/>
</dbReference>
<dbReference type="AlphaFoldDB" id="A0A9W4SLP0"/>
<feature type="compositionally biased region" description="Basic and acidic residues" evidence="15">
    <location>
        <begin position="191"/>
        <end position="203"/>
    </location>
</feature>
<dbReference type="Pfam" id="PF00097">
    <property type="entry name" value="zf-C3HC4"/>
    <property type="match status" value="1"/>
</dbReference>
<comment type="subcellular location">
    <subcellularLocation>
        <location evidence="2">Nucleus membrane</location>
    </subcellularLocation>
</comment>
<keyword evidence="7" id="KW-0677">Repeat</keyword>
<dbReference type="Pfam" id="PF19422">
    <property type="entry name" value="Ariadne"/>
    <property type="match status" value="1"/>
</dbReference>
<dbReference type="InterPro" id="IPR045840">
    <property type="entry name" value="Ariadne"/>
</dbReference>
<dbReference type="Pfam" id="PF22191">
    <property type="entry name" value="IBR_1"/>
    <property type="match status" value="1"/>
</dbReference>
<evidence type="ECO:0000256" key="8">
    <source>
        <dbReference type="ARBA" id="ARBA00022771"/>
    </source>
</evidence>
<dbReference type="InterPro" id="IPR018957">
    <property type="entry name" value="Znf_C3HC4_RING-type"/>
</dbReference>
<dbReference type="GO" id="GO:0008270">
    <property type="term" value="F:zinc ion binding"/>
    <property type="evidence" value="ECO:0007669"/>
    <property type="project" value="UniProtKB-KW"/>
</dbReference>
<feature type="compositionally biased region" description="Basic and acidic residues" evidence="15">
    <location>
        <begin position="66"/>
        <end position="88"/>
    </location>
</feature>
<dbReference type="Pfam" id="PF01485">
    <property type="entry name" value="IBR"/>
    <property type="match status" value="1"/>
</dbReference>
<evidence type="ECO:0000256" key="2">
    <source>
        <dbReference type="ARBA" id="ARBA00004126"/>
    </source>
</evidence>
<evidence type="ECO:0000256" key="11">
    <source>
        <dbReference type="ARBA" id="ARBA00022989"/>
    </source>
</evidence>
<dbReference type="PROSITE" id="PS51873">
    <property type="entry name" value="TRIAD"/>
    <property type="match status" value="1"/>
</dbReference>
<dbReference type="SMART" id="SM00647">
    <property type="entry name" value="IBR"/>
    <property type="match status" value="2"/>
</dbReference>
<evidence type="ECO:0000256" key="14">
    <source>
        <dbReference type="PROSITE-ProRule" id="PRU00175"/>
    </source>
</evidence>
<dbReference type="Pfam" id="PF09402">
    <property type="entry name" value="MSC"/>
    <property type="match status" value="1"/>
</dbReference>
<evidence type="ECO:0000259" key="18">
    <source>
        <dbReference type="PROSITE" id="PS51873"/>
    </source>
</evidence>
<reference evidence="19" key="1">
    <citation type="submission" date="2022-08" db="EMBL/GenBank/DDBJ databases">
        <authorList>
            <person name="Kallberg Y."/>
            <person name="Tangrot J."/>
            <person name="Rosling A."/>
        </authorList>
    </citation>
    <scope>NUCLEOTIDE SEQUENCE</scope>
    <source>
        <strain evidence="19">Wild A</strain>
    </source>
</reference>
<dbReference type="InterPro" id="IPR017907">
    <property type="entry name" value="Znf_RING_CS"/>
</dbReference>
<dbReference type="PROSITE" id="PS00518">
    <property type="entry name" value="ZF_RING_1"/>
    <property type="match status" value="1"/>
</dbReference>
<keyword evidence="9" id="KW-0833">Ubl conjugation pathway</keyword>
<dbReference type="CDD" id="cd20346">
    <property type="entry name" value="BRcat_RBR_ANKIB1"/>
    <property type="match status" value="1"/>
</dbReference>
<keyword evidence="10" id="KW-0862">Zinc</keyword>
<feature type="compositionally biased region" description="Polar residues" evidence="15">
    <location>
        <begin position="132"/>
        <end position="147"/>
    </location>
</feature>
<name>A0A9W4SLP0_9GLOM</name>
<dbReference type="InterPro" id="IPR048962">
    <property type="entry name" value="ARIH1-like_UBL"/>
</dbReference>
<feature type="region of interest" description="Disordered" evidence="15">
    <location>
        <begin position="58"/>
        <end position="119"/>
    </location>
</feature>
<keyword evidence="20" id="KW-1185">Reference proteome</keyword>
<evidence type="ECO:0000256" key="13">
    <source>
        <dbReference type="ARBA" id="ARBA00023242"/>
    </source>
</evidence>
<evidence type="ECO:0000313" key="20">
    <source>
        <dbReference type="Proteomes" id="UP001153678"/>
    </source>
</evidence>
<dbReference type="Pfam" id="PF21235">
    <property type="entry name" value="UBA_ARI1"/>
    <property type="match status" value="1"/>
</dbReference>
<keyword evidence="12 16" id="KW-0472">Membrane</keyword>
<dbReference type="InterPro" id="IPR013083">
    <property type="entry name" value="Znf_RING/FYVE/PHD"/>
</dbReference>